<dbReference type="Proteomes" id="UP000771749">
    <property type="component" value="Unassembled WGS sequence"/>
</dbReference>
<comment type="similarity">
    <text evidence="1">Belongs to the Skp family.</text>
</comment>
<dbReference type="InterPro" id="IPR024930">
    <property type="entry name" value="Skp_dom_sf"/>
</dbReference>
<evidence type="ECO:0000313" key="4">
    <source>
        <dbReference type="Proteomes" id="UP000771749"/>
    </source>
</evidence>
<evidence type="ECO:0000256" key="1">
    <source>
        <dbReference type="ARBA" id="ARBA00009091"/>
    </source>
</evidence>
<dbReference type="InterPro" id="IPR005632">
    <property type="entry name" value="Chaperone_Skp"/>
</dbReference>
<dbReference type="EMBL" id="JADIMJ010000120">
    <property type="protein sequence ID" value="MBO8454609.1"/>
    <property type="molecule type" value="Genomic_DNA"/>
</dbReference>
<dbReference type="Pfam" id="PF03938">
    <property type="entry name" value="OmpH"/>
    <property type="match status" value="1"/>
</dbReference>
<dbReference type="PANTHER" id="PTHR35089">
    <property type="entry name" value="CHAPERONE PROTEIN SKP"/>
    <property type="match status" value="1"/>
</dbReference>
<sequence>MKNVSLILSLIAIAAVAVFGTLTLKEKNETGKAPGTAASDSTAVTAVKGDIVYVVFDRIMTEYDMANDLRTAVETKVQNIQAEVDRRGKKLESDVNEFQDKLNRGLITRSVAEVRGQELQQQQNDFNLFASQKQNEIAEEQTVMMNQIVDALNTYLEKYNREKQYAMILINQGGQPVFLAQPGLDITGDVLAGLNEEYVKNKSKK</sequence>
<organism evidence="3 4">
    <name type="scientific">Candidatus Cryptobacteroides gallistercoris</name>
    <dbReference type="NCBI Taxonomy" id="2840765"/>
    <lineage>
        <taxon>Bacteria</taxon>
        <taxon>Pseudomonadati</taxon>
        <taxon>Bacteroidota</taxon>
        <taxon>Bacteroidia</taxon>
        <taxon>Bacteroidales</taxon>
        <taxon>Candidatus Cryptobacteroides</taxon>
    </lineage>
</organism>
<protein>
    <submittedName>
        <fullName evidence="3">OmpH family outer membrane protein</fullName>
    </submittedName>
</protein>
<keyword evidence="2" id="KW-0732">Signal</keyword>
<reference evidence="3" key="2">
    <citation type="journal article" date="2021" name="PeerJ">
        <title>Extensive microbial diversity within the chicken gut microbiome revealed by metagenomics and culture.</title>
        <authorList>
            <person name="Gilroy R."/>
            <person name="Ravi A."/>
            <person name="Getino M."/>
            <person name="Pursley I."/>
            <person name="Horton D.L."/>
            <person name="Alikhan N.F."/>
            <person name="Baker D."/>
            <person name="Gharbi K."/>
            <person name="Hall N."/>
            <person name="Watson M."/>
            <person name="Adriaenssens E.M."/>
            <person name="Foster-Nyarko E."/>
            <person name="Jarju S."/>
            <person name="Secka A."/>
            <person name="Antonio M."/>
            <person name="Oren A."/>
            <person name="Chaudhuri R.R."/>
            <person name="La Ragione R."/>
            <person name="Hildebrand F."/>
            <person name="Pallen M.J."/>
        </authorList>
    </citation>
    <scope>NUCLEOTIDE SEQUENCE</scope>
    <source>
        <strain evidence="3">F1-3629</strain>
    </source>
</reference>
<gene>
    <name evidence="3" type="ORF">IAC07_07810</name>
</gene>
<dbReference type="GO" id="GO:0005829">
    <property type="term" value="C:cytosol"/>
    <property type="evidence" value="ECO:0007669"/>
    <property type="project" value="TreeGrafter"/>
</dbReference>
<proteinExistence type="inferred from homology"/>
<name>A0A940DPH4_9BACT</name>
<dbReference type="PANTHER" id="PTHR35089:SF1">
    <property type="entry name" value="CHAPERONE PROTEIN SKP"/>
    <property type="match status" value="1"/>
</dbReference>
<dbReference type="SUPFAM" id="SSF111384">
    <property type="entry name" value="OmpH-like"/>
    <property type="match status" value="1"/>
</dbReference>
<evidence type="ECO:0000313" key="3">
    <source>
        <dbReference type="EMBL" id="MBO8454609.1"/>
    </source>
</evidence>
<reference evidence="3" key="1">
    <citation type="submission" date="2020-10" db="EMBL/GenBank/DDBJ databases">
        <authorList>
            <person name="Gilroy R."/>
        </authorList>
    </citation>
    <scope>NUCLEOTIDE SEQUENCE</scope>
    <source>
        <strain evidence="3">F1-3629</strain>
    </source>
</reference>
<dbReference type="Gene3D" id="3.30.910.20">
    <property type="entry name" value="Skp domain"/>
    <property type="match status" value="1"/>
</dbReference>
<accession>A0A940DPH4</accession>
<dbReference type="GO" id="GO:0050821">
    <property type="term" value="P:protein stabilization"/>
    <property type="evidence" value="ECO:0007669"/>
    <property type="project" value="TreeGrafter"/>
</dbReference>
<evidence type="ECO:0000256" key="2">
    <source>
        <dbReference type="ARBA" id="ARBA00022729"/>
    </source>
</evidence>
<dbReference type="SMART" id="SM00935">
    <property type="entry name" value="OmpH"/>
    <property type="match status" value="1"/>
</dbReference>
<comment type="caution">
    <text evidence="3">The sequence shown here is derived from an EMBL/GenBank/DDBJ whole genome shotgun (WGS) entry which is preliminary data.</text>
</comment>
<dbReference type="GO" id="GO:0051082">
    <property type="term" value="F:unfolded protein binding"/>
    <property type="evidence" value="ECO:0007669"/>
    <property type="project" value="InterPro"/>
</dbReference>
<dbReference type="AlphaFoldDB" id="A0A940DPH4"/>